<dbReference type="EMBL" id="BAABRO010000002">
    <property type="protein sequence ID" value="GAA5505685.1"/>
    <property type="molecule type" value="Genomic_DNA"/>
</dbReference>
<keyword evidence="5" id="KW-0645">Protease</keyword>
<keyword evidence="2 3" id="KW-0802">TPR repeat</keyword>
<comment type="caution">
    <text evidence="5">The sequence shown here is derived from an EMBL/GenBank/DDBJ whole genome shotgun (WGS) entry which is preliminary data.</text>
</comment>
<dbReference type="SUPFAM" id="SSF48452">
    <property type="entry name" value="TPR-like"/>
    <property type="match status" value="1"/>
</dbReference>
<dbReference type="InterPro" id="IPR050498">
    <property type="entry name" value="Ycf3"/>
</dbReference>
<evidence type="ECO:0000256" key="2">
    <source>
        <dbReference type="ARBA" id="ARBA00022803"/>
    </source>
</evidence>
<dbReference type="SMART" id="SM00028">
    <property type="entry name" value="TPR"/>
    <property type="match status" value="6"/>
</dbReference>
<proteinExistence type="predicted"/>
<evidence type="ECO:0000256" key="3">
    <source>
        <dbReference type="PROSITE-ProRule" id="PRU00339"/>
    </source>
</evidence>
<protein>
    <submittedName>
        <fullName evidence="5">Beta-barrel assembly-enhancing protease</fullName>
    </submittedName>
</protein>
<reference evidence="5 6" key="1">
    <citation type="submission" date="2024-02" db="EMBL/GenBank/DDBJ databases">
        <title>Rhodopirellula caenicola NBRC 110016.</title>
        <authorList>
            <person name="Ichikawa N."/>
            <person name="Katano-Makiyama Y."/>
            <person name="Hidaka K."/>
        </authorList>
    </citation>
    <scope>NUCLEOTIDE SEQUENCE [LARGE SCALE GENOMIC DNA]</scope>
    <source>
        <strain evidence="5 6">NBRC 110016</strain>
    </source>
</reference>
<gene>
    <name evidence="5" type="primary">bepA_2</name>
    <name evidence="5" type="ORF">Rcae01_01131</name>
</gene>
<dbReference type="GO" id="GO:0008233">
    <property type="term" value="F:peptidase activity"/>
    <property type="evidence" value="ECO:0007669"/>
    <property type="project" value="UniProtKB-KW"/>
</dbReference>
<evidence type="ECO:0000256" key="4">
    <source>
        <dbReference type="SAM" id="MobiDB-lite"/>
    </source>
</evidence>
<dbReference type="GO" id="GO:0006508">
    <property type="term" value="P:proteolysis"/>
    <property type="evidence" value="ECO:0007669"/>
    <property type="project" value="UniProtKB-KW"/>
</dbReference>
<dbReference type="Pfam" id="PF13432">
    <property type="entry name" value="TPR_16"/>
    <property type="match status" value="1"/>
</dbReference>
<sequence>MVFQQRVGIAILATLVSLTHTLGDANQTVVAQDVAVADDISAPQVKGGSGGKSDAGESETTVGAGQAEFDDAVIKRIDADTPEELAAVTTLLESALAKGLNEENKSFAEKMLASVLVQRSQHLVALMQRVRGRRMLQIRDEALEFLRKATKSDESIVEAYLMIAQLNMLPEGNRDEMTEATSKAIELLQDEPVQQSRAYVLRAVAQEDDEKKMADLNSAIEADSTNIEALQARAGLRMQNDDVDGAMADLEKILAVDPGNQVVAQAAVQQLLDAERVDDAVDLITKTLEAKPSEGMYRMRAILYRMQGKEDEAFADLNKALAMQPKDPISLLQRAEIALSRGDIRAAKRDLKSAMGIAPQIADAEQTIVVRVLIAVEEGRMADAISDMKTLVDRDPTSIVRQLQLANLYLQDDRPRQAIETLSAVLDRDPKNAAVLRSRADALLSVGEHADAVADYERAVKVAEEDSLELPGILNNLAWVLATSPNDELRDGERAIKYGTRAAELTEFKEAHILSTLAAGYAENGDFEKAIEWSSKAVELGKEEENEQLEQLKEELESYRNNKPWREKQEVEENKVPILSPEDLIDT</sequence>
<dbReference type="PANTHER" id="PTHR44858:SF1">
    <property type="entry name" value="UDP-N-ACETYLGLUCOSAMINE--PEPTIDE N-ACETYLGLUCOSAMINYLTRANSFERASE SPINDLY-RELATED"/>
    <property type="match status" value="1"/>
</dbReference>
<dbReference type="Proteomes" id="UP001416858">
    <property type="component" value="Unassembled WGS sequence"/>
</dbReference>
<accession>A0ABP9VN29</accession>
<evidence type="ECO:0000313" key="5">
    <source>
        <dbReference type="EMBL" id="GAA5505685.1"/>
    </source>
</evidence>
<keyword evidence="6" id="KW-1185">Reference proteome</keyword>
<evidence type="ECO:0000256" key="1">
    <source>
        <dbReference type="ARBA" id="ARBA00022737"/>
    </source>
</evidence>
<feature type="region of interest" description="Disordered" evidence="4">
    <location>
        <begin position="42"/>
        <end position="63"/>
    </location>
</feature>
<feature type="repeat" description="TPR" evidence="3">
    <location>
        <begin position="511"/>
        <end position="544"/>
    </location>
</feature>
<dbReference type="InterPro" id="IPR011990">
    <property type="entry name" value="TPR-like_helical_dom_sf"/>
</dbReference>
<dbReference type="Pfam" id="PF14559">
    <property type="entry name" value="TPR_19"/>
    <property type="match status" value="1"/>
</dbReference>
<evidence type="ECO:0000313" key="6">
    <source>
        <dbReference type="Proteomes" id="UP001416858"/>
    </source>
</evidence>
<dbReference type="PROSITE" id="PS50005">
    <property type="entry name" value="TPR"/>
    <property type="match status" value="3"/>
</dbReference>
<keyword evidence="1" id="KW-0677">Repeat</keyword>
<name>A0ABP9VN29_9BACT</name>
<dbReference type="PANTHER" id="PTHR44858">
    <property type="entry name" value="TETRATRICOPEPTIDE REPEAT PROTEIN 6"/>
    <property type="match status" value="1"/>
</dbReference>
<dbReference type="InterPro" id="IPR019734">
    <property type="entry name" value="TPR_rpt"/>
</dbReference>
<feature type="compositionally biased region" description="Basic and acidic residues" evidence="4">
    <location>
        <begin position="560"/>
        <end position="575"/>
    </location>
</feature>
<feature type="region of interest" description="Disordered" evidence="4">
    <location>
        <begin position="560"/>
        <end position="587"/>
    </location>
</feature>
<dbReference type="Gene3D" id="1.25.40.10">
    <property type="entry name" value="Tetratricopeptide repeat domain"/>
    <property type="match status" value="3"/>
</dbReference>
<dbReference type="RefSeq" id="WP_345682695.1">
    <property type="nucleotide sequence ID" value="NZ_BAABRO010000002.1"/>
</dbReference>
<feature type="repeat" description="TPR" evidence="3">
    <location>
        <begin position="294"/>
        <end position="327"/>
    </location>
</feature>
<keyword evidence="5" id="KW-0378">Hydrolase</keyword>
<feature type="repeat" description="TPR" evidence="3">
    <location>
        <begin position="433"/>
        <end position="466"/>
    </location>
</feature>
<organism evidence="5 6">
    <name type="scientific">Novipirellula caenicola</name>
    <dbReference type="NCBI Taxonomy" id="1536901"/>
    <lineage>
        <taxon>Bacteria</taxon>
        <taxon>Pseudomonadati</taxon>
        <taxon>Planctomycetota</taxon>
        <taxon>Planctomycetia</taxon>
        <taxon>Pirellulales</taxon>
        <taxon>Pirellulaceae</taxon>
        <taxon>Novipirellula</taxon>
    </lineage>
</organism>